<dbReference type="InterPro" id="IPR008928">
    <property type="entry name" value="6-hairpin_glycosidase_sf"/>
</dbReference>
<reference evidence="12" key="2">
    <citation type="submission" date="2023-06" db="EMBL/GenBank/DDBJ databases">
        <authorList>
            <person name="Kobayashi Y."/>
            <person name="Kayamori A."/>
            <person name="Aoki K."/>
            <person name="Shiwa Y."/>
            <person name="Fujita N."/>
            <person name="Sugita T."/>
            <person name="Iwasaki W."/>
            <person name="Tanaka N."/>
            <person name="Takashima M."/>
        </authorList>
    </citation>
    <scope>NUCLEOTIDE SEQUENCE</scope>
    <source>
        <strain evidence="12">HIS016</strain>
    </source>
</reference>
<evidence type="ECO:0000256" key="3">
    <source>
        <dbReference type="ARBA" id="ARBA00012601"/>
    </source>
</evidence>
<feature type="region of interest" description="Disordered" evidence="9">
    <location>
        <begin position="440"/>
        <end position="469"/>
    </location>
</feature>
<evidence type="ECO:0000313" key="13">
    <source>
        <dbReference type="Proteomes" id="UP001222932"/>
    </source>
</evidence>
<keyword evidence="7" id="KW-0326">Glycosidase</keyword>
<evidence type="ECO:0000256" key="8">
    <source>
        <dbReference type="ARBA" id="ARBA00023326"/>
    </source>
</evidence>
<comment type="catalytic activity">
    <reaction evidence="1">
        <text>Endohydrolysis of (1-&gt;4)-beta-D-glucosidic linkages in cellulose, lichenin and cereal beta-D-glucans.</text>
        <dbReference type="EC" id="3.2.1.4"/>
    </reaction>
</comment>
<keyword evidence="10" id="KW-0472">Membrane</keyword>
<dbReference type="Proteomes" id="UP001222932">
    <property type="component" value="Unassembled WGS sequence"/>
</dbReference>
<dbReference type="GO" id="GO:0030245">
    <property type="term" value="P:cellulose catabolic process"/>
    <property type="evidence" value="ECO:0007669"/>
    <property type="project" value="UniProtKB-KW"/>
</dbReference>
<dbReference type="SUPFAM" id="SSF48208">
    <property type="entry name" value="Six-hairpin glycosidases"/>
    <property type="match status" value="1"/>
</dbReference>
<dbReference type="PANTHER" id="PTHR22298">
    <property type="entry name" value="ENDO-1,4-BETA-GLUCANASE"/>
    <property type="match status" value="1"/>
</dbReference>
<evidence type="ECO:0000313" key="12">
    <source>
        <dbReference type="EMBL" id="GMK59919.1"/>
    </source>
</evidence>
<keyword evidence="13" id="KW-1185">Reference proteome</keyword>
<dbReference type="Gene3D" id="1.50.10.10">
    <property type="match status" value="1"/>
</dbReference>
<keyword evidence="5" id="KW-0136">Cellulose degradation</keyword>
<dbReference type="AlphaFoldDB" id="A0AAD3YFB4"/>
<protein>
    <recommendedName>
        <fullName evidence="3">cellulase</fullName>
        <ecNumber evidence="3">3.2.1.4</ecNumber>
    </recommendedName>
</protein>
<dbReference type="EMBL" id="BTCM01000009">
    <property type="protein sequence ID" value="GMK59919.1"/>
    <property type="molecule type" value="Genomic_DNA"/>
</dbReference>
<reference evidence="12" key="1">
    <citation type="journal article" date="2023" name="BMC Genomics">
        <title>Chromosome-level genome assemblies of Cutaneotrichosporon spp. (Trichosporonales, Basidiomycota) reveal imbalanced evolution between nucleotide sequences and chromosome synteny.</title>
        <authorList>
            <person name="Kobayashi Y."/>
            <person name="Kayamori A."/>
            <person name="Aoki K."/>
            <person name="Shiwa Y."/>
            <person name="Matsutani M."/>
            <person name="Fujita N."/>
            <person name="Sugita T."/>
            <person name="Iwasaki W."/>
            <person name="Tanaka N."/>
            <person name="Takashima M."/>
        </authorList>
    </citation>
    <scope>NUCLEOTIDE SEQUENCE</scope>
    <source>
        <strain evidence="12">HIS016</strain>
    </source>
</reference>
<keyword evidence="10" id="KW-0812">Transmembrane</keyword>
<evidence type="ECO:0000256" key="2">
    <source>
        <dbReference type="ARBA" id="ARBA00007072"/>
    </source>
</evidence>
<dbReference type="InterPro" id="IPR012341">
    <property type="entry name" value="6hp_glycosidase-like_sf"/>
</dbReference>
<sequence>MLALLALPLVAAQLVPQQTYTPPGAAAGNTPSTGTPNAQWSAVLGNALWFYDGQRSGRLDAGAYPNRVAWRQDSAVNDGETVGLDLSGGWYDAGDWIKATYPLGITMWALSWSAMSYGPGFEAANQTAYMDSTLRWGYDWLMKAHPTDDTLYVQCGSSEHDGGNGYWGPDDGLPRNRPCYAVNASYPGTDAWASTAGAFAMGSLAYQGTQWNTSATAWGPVPLANASYAQQLLKHGETLYRVAKENDKASFTDSLKDIGRAYVPSSYGDDLCTAALALAAATNDSTYYAEAYGHYTNYSLTGSGAVWNWDSRIPAAYVMFAELAAARPGLAAGAGLDANLTGWQSEVEGWIERSIAGEGGRTYLTHAGLIFWAGDSDEGSLNPAMAFAALLLRYAPLASSTERATRYRDFAATQIDYLMGKNPMNVPYIVGQHPNSPAAPHVVRGSGLTDQSNLREPPTNKETLYGAVPGGPRPSDLFWSWRDDWVQNEVALDYNANLPALAAYQLITGASDPYYVGVTAGYSIPKGEPCDAALPCENGLSGGAIAGIVIGCLVAIVLAGVAVWLYRRHKRKG</sequence>
<evidence type="ECO:0000256" key="10">
    <source>
        <dbReference type="SAM" id="Phobius"/>
    </source>
</evidence>
<keyword evidence="8" id="KW-0624">Polysaccharide degradation</keyword>
<comment type="similarity">
    <text evidence="2">Belongs to the glycosyl hydrolase 9 (cellulase E) family.</text>
</comment>
<dbReference type="Pfam" id="PF00759">
    <property type="entry name" value="Glyco_hydro_9"/>
    <property type="match status" value="1"/>
</dbReference>
<dbReference type="EC" id="3.2.1.4" evidence="3"/>
<keyword evidence="4" id="KW-0378">Hydrolase</keyword>
<organism evidence="12 13">
    <name type="scientific">Cutaneotrichosporon spelunceum</name>
    <dbReference type="NCBI Taxonomy" id="1672016"/>
    <lineage>
        <taxon>Eukaryota</taxon>
        <taxon>Fungi</taxon>
        <taxon>Dikarya</taxon>
        <taxon>Basidiomycota</taxon>
        <taxon>Agaricomycotina</taxon>
        <taxon>Tremellomycetes</taxon>
        <taxon>Trichosporonales</taxon>
        <taxon>Trichosporonaceae</taxon>
        <taxon>Cutaneotrichosporon</taxon>
    </lineage>
</organism>
<evidence type="ECO:0000256" key="6">
    <source>
        <dbReference type="ARBA" id="ARBA00023277"/>
    </source>
</evidence>
<feature type="domain" description="Glycoside hydrolase family 9" evidence="11">
    <location>
        <begin position="42"/>
        <end position="499"/>
    </location>
</feature>
<dbReference type="InterPro" id="IPR001701">
    <property type="entry name" value="Glyco_hydro_9"/>
</dbReference>
<keyword evidence="6" id="KW-0119">Carbohydrate metabolism</keyword>
<evidence type="ECO:0000256" key="4">
    <source>
        <dbReference type="ARBA" id="ARBA00022801"/>
    </source>
</evidence>
<gene>
    <name evidence="12" type="ORF">CspeluHIS016_0901360</name>
</gene>
<evidence type="ECO:0000256" key="7">
    <source>
        <dbReference type="ARBA" id="ARBA00023295"/>
    </source>
</evidence>
<feature type="transmembrane region" description="Helical" evidence="10">
    <location>
        <begin position="544"/>
        <end position="566"/>
    </location>
</feature>
<evidence type="ECO:0000256" key="1">
    <source>
        <dbReference type="ARBA" id="ARBA00000966"/>
    </source>
</evidence>
<evidence type="ECO:0000259" key="11">
    <source>
        <dbReference type="Pfam" id="PF00759"/>
    </source>
</evidence>
<evidence type="ECO:0000256" key="9">
    <source>
        <dbReference type="SAM" id="MobiDB-lite"/>
    </source>
</evidence>
<accession>A0AAD3YFB4</accession>
<evidence type="ECO:0000256" key="5">
    <source>
        <dbReference type="ARBA" id="ARBA00023001"/>
    </source>
</evidence>
<dbReference type="CDD" id="cd12087">
    <property type="entry name" value="TM_EGFR-like"/>
    <property type="match status" value="1"/>
</dbReference>
<proteinExistence type="inferred from homology"/>
<comment type="caution">
    <text evidence="12">The sequence shown here is derived from an EMBL/GenBank/DDBJ whole genome shotgun (WGS) entry which is preliminary data.</text>
</comment>
<keyword evidence="10" id="KW-1133">Transmembrane helix</keyword>
<dbReference type="GO" id="GO:0008810">
    <property type="term" value="F:cellulase activity"/>
    <property type="evidence" value="ECO:0007669"/>
    <property type="project" value="UniProtKB-EC"/>
</dbReference>
<name>A0AAD3YFB4_9TREE</name>